<accession>A0A7W5AXK2</accession>
<evidence type="ECO:0000256" key="1">
    <source>
        <dbReference type="ARBA" id="ARBA00023015"/>
    </source>
</evidence>
<dbReference type="Proteomes" id="UP000570361">
    <property type="component" value="Unassembled WGS sequence"/>
</dbReference>
<dbReference type="PRINTS" id="PR00455">
    <property type="entry name" value="HTHTETR"/>
</dbReference>
<protein>
    <submittedName>
        <fullName evidence="6">TetR/AcrR family transcriptional repressor of lmrAB and yxaGH operons</fullName>
    </submittedName>
</protein>
<dbReference type="PANTHER" id="PTHR47506">
    <property type="entry name" value="TRANSCRIPTIONAL REGULATORY PROTEIN"/>
    <property type="match status" value="1"/>
</dbReference>
<dbReference type="InterPro" id="IPR054156">
    <property type="entry name" value="YxaF_TetR_C"/>
</dbReference>
<evidence type="ECO:0000256" key="4">
    <source>
        <dbReference type="PROSITE-ProRule" id="PRU00335"/>
    </source>
</evidence>
<evidence type="ECO:0000313" key="7">
    <source>
        <dbReference type="Proteomes" id="UP000570361"/>
    </source>
</evidence>
<dbReference type="InterPro" id="IPR036271">
    <property type="entry name" value="Tet_transcr_reg_TetR-rel_C_sf"/>
</dbReference>
<proteinExistence type="predicted"/>
<dbReference type="Pfam" id="PF21993">
    <property type="entry name" value="TetR_C_13_2"/>
    <property type="match status" value="1"/>
</dbReference>
<keyword evidence="3" id="KW-0804">Transcription</keyword>
<dbReference type="SUPFAM" id="SSF46689">
    <property type="entry name" value="Homeodomain-like"/>
    <property type="match status" value="1"/>
</dbReference>
<evidence type="ECO:0000259" key="5">
    <source>
        <dbReference type="PROSITE" id="PS50977"/>
    </source>
</evidence>
<dbReference type="GO" id="GO:0003677">
    <property type="term" value="F:DNA binding"/>
    <property type="evidence" value="ECO:0007669"/>
    <property type="project" value="UniProtKB-UniRule"/>
</dbReference>
<dbReference type="PANTHER" id="PTHR47506:SF3">
    <property type="entry name" value="HTH-TYPE TRANSCRIPTIONAL REGULATOR LMRA"/>
    <property type="match status" value="1"/>
</dbReference>
<organism evidence="6 7">
    <name type="scientific">Paenibacillus phyllosphaerae</name>
    <dbReference type="NCBI Taxonomy" id="274593"/>
    <lineage>
        <taxon>Bacteria</taxon>
        <taxon>Bacillati</taxon>
        <taxon>Bacillota</taxon>
        <taxon>Bacilli</taxon>
        <taxon>Bacillales</taxon>
        <taxon>Paenibacillaceae</taxon>
        <taxon>Paenibacillus</taxon>
    </lineage>
</organism>
<dbReference type="SUPFAM" id="SSF48498">
    <property type="entry name" value="Tetracyclin repressor-like, C-terminal domain"/>
    <property type="match status" value="1"/>
</dbReference>
<name>A0A7W5AXK2_9BACL</name>
<gene>
    <name evidence="6" type="ORF">FHS18_002692</name>
</gene>
<sequence length="192" mass="21071">MGTEKPSSKDIILETAARLFAKQGYHGTGLNQIIRESGAPKGSLYYYFPRGKEELAIACVNLIRRGLQDKIMEQMAKARKPADFMRNFVRDMADSIDVCGTDGLIPFGFWAAAETSAVSDSLRDACKVAFKEWKAILAAKLVELGVEHELADGKADLAVCLIEGATIMAIVERESRAMRRVAEHLPVILSVP</sequence>
<evidence type="ECO:0000256" key="3">
    <source>
        <dbReference type="ARBA" id="ARBA00023163"/>
    </source>
</evidence>
<evidence type="ECO:0000313" key="6">
    <source>
        <dbReference type="EMBL" id="MBB3110625.1"/>
    </source>
</evidence>
<feature type="DNA-binding region" description="H-T-H motif" evidence="4">
    <location>
        <begin position="29"/>
        <end position="48"/>
    </location>
</feature>
<dbReference type="Pfam" id="PF00440">
    <property type="entry name" value="TetR_N"/>
    <property type="match status" value="1"/>
</dbReference>
<dbReference type="PROSITE" id="PS50977">
    <property type="entry name" value="HTH_TETR_2"/>
    <property type="match status" value="1"/>
</dbReference>
<dbReference type="InterPro" id="IPR009057">
    <property type="entry name" value="Homeodomain-like_sf"/>
</dbReference>
<feature type="domain" description="HTH tetR-type" evidence="5">
    <location>
        <begin position="6"/>
        <end position="66"/>
    </location>
</feature>
<evidence type="ECO:0000256" key="2">
    <source>
        <dbReference type="ARBA" id="ARBA00023125"/>
    </source>
</evidence>
<reference evidence="6 7" key="1">
    <citation type="submission" date="2020-08" db="EMBL/GenBank/DDBJ databases">
        <title>Genomic Encyclopedia of Type Strains, Phase III (KMG-III): the genomes of soil and plant-associated and newly described type strains.</title>
        <authorList>
            <person name="Whitman W."/>
        </authorList>
    </citation>
    <scope>NUCLEOTIDE SEQUENCE [LARGE SCALE GENOMIC DNA]</scope>
    <source>
        <strain evidence="6 7">CECT 5862</strain>
    </source>
</reference>
<keyword evidence="1" id="KW-0805">Transcription regulation</keyword>
<keyword evidence="2 4" id="KW-0238">DNA-binding</keyword>
<dbReference type="Gene3D" id="1.10.357.10">
    <property type="entry name" value="Tetracycline Repressor, domain 2"/>
    <property type="match status" value="1"/>
</dbReference>
<dbReference type="InterPro" id="IPR001647">
    <property type="entry name" value="HTH_TetR"/>
</dbReference>
<dbReference type="RefSeq" id="WP_183600531.1">
    <property type="nucleotide sequence ID" value="NZ_JACHXK010000005.1"/>
</dbReference>
<comment type="caution">
    <text evidence="6">The sequence shown here is derived from an EMBL/GenBank/DDBJ whole genome shotgun (WGS) entry which is preliminary data.</text>
</comment>
<keyword evidence="7" id="KW-1185">Reference proteome</keyword>
<dbReference type="AlphaFoldDB" id="A0A7W5AXK2"/>
<dbReference type="EMBL" id="JACHXK010000005">
    <property type="protein sequence ID" value="MBB3110625.1"/>
    <property type="molecule type" value="Genomic_DNA"/>
</dbReference>